<dbReference type="OrthoDB" id="9804439at2"/>
<sequence>MSETTNLLVSRHLKNPNKTSLTPYIFILLPIAYLTLVMFWPLLQEIVISFKDTKLMEPNGGEFVGFENYRRLLANNELSSSVWITILYTATTVVSSLVLGVISALALDIPFRGRTVARSVMLFGYAVPSVAAILVWSWMFNDRSGVLNSIADGLGMTSQKWLTSPELALWSVTMVTVWQVTPLVMLVVLAALQSVPSEVKEAAQIDGADGLNVLRSVTIPHIRPSITLVGLLVTVWTIRRFEVVYLLTGGGPSKSTNILVVGLRQTAFENYHLGEAAVFGVIGLILAIILVTASELLKKMRDL</sequence>
<keyword evidence="5 7" id="KW-1133">Transmembrane helix</keyword>
<evidence type="ECO:0000256" key="4">
    <source>
        <dbReference type="ARBA" id="ARBA00022692"/>
    </source>
</evidence>
<dbReference type="CDD" id="cd06261">
    <property type="entry name" value="TM_PBP2"/>
    <property type="match status" value="1"/>
</dbReference>
<comment type="similarity">
    <text evidence="7">Belongs to the binding-protein-dependent transport system permease family.</text>
</comment>
<feature type="transmembrane region" description="Helical" evidence="7">
    <location>
        <begin position="276"/>
        <end position="297"/>
    </location>
</feature>
<keyword evidence="4 7" id="KW-0812">Transmembrane</keyword>
<evidence type="ECO:0000259" key="8">
    <source>
        <dbReference type="PROSITE" id="PS50928"/>
    </source>
</evidence>
<evidence type="ECO:0000256" key="2">
    <source>
        <dbReference type="ARBA" id="ARBA00022448"/>
    </source>
</evidence>
<evidence type="ECO:0000256" key="3">
    <source>
        <dbReference type="ARBA" id="ARBA00022475"/>
    </source>
</evidence>
<dbReference type="AlphaFoldDB" id="A0A556CAT1"/>
<keyword evidence="2 7" id="KW-0813">Transport</keyword>
<dbReference type="PROSITE" id="PS50928">
    <property type="entry name" value="ABC_TM1"/>
    <property type="match status" value="1"/>
</dbReference>
<dbReference type="GO" id="GO:0005886">
    <property type="term" value="C:plasma membrane"/>
    <property type="evidence" value="ECO:0007669"/>
    <property type="project" value="UniProtKB-SubCell"/>
</dbReference>
<dbReference type="InterPro" id="IPR035906">
    <property type="entry name" value="MetI-like_sf"/>
</dbReference>
<dbReference type="Pfam" id="PF00528">
    <property type="entry name" value="BPD_transp_1"/>
    <property type="match status" value="1"/>
</dbReference>
<evidence type="ECO:0000313" key="10">
    <source>
        <dbReference type="Proteomes" id="UP000316406"/>
    </source>
</evidence>
<reference evidence="9 10" key="1">
    <citation type="submission" date="2019-07" db="EMBL/GenBank/DDBJ databases">
        <title>Draft genome sequence of Brevibacterium aurantiacum XU54 isolated from Xinjiang China.</title>
        <authorList>
            <person name="Xu X."/>
        </authorList>
    </citation>
    <scope>NUCLEOTIDE SEQUENCE [LARGE SCALE GENOMIC DNA]</scope>
    <source>
        <strain evidence="9 10">XU54</strain>
    </source>
</reference>
<proteinExistence type="inferred from homology"/>
<comment type="caution">
    <text evidence="9">The sequence shown here is derived from an EMBL/GenBank/DDBJ whole genome shotgun (WGS) entry which is preliminary data.</text>
</comment>
<dbReference type="EMBL" id="VLTK01000008">
    <property type="protein sequence ID" value="TSI14554.1"/>
    <property type="molecule type" value="Genomic_DNA"/>
</dbReference>
<dbReference type="SUPFAM" id="SSF161098">
    <property type="entry name" value="MetI-like"/>
    <property type="match status" value="1"/>
</dbReference>
<evidence type="ECO:0000256" key="5">
    <source>
        <dbReference type="ARBA" id="ARBA00022989"/>
    </source>
</evidence>
<dbReference type="PANTHER" id="PTHR43005:SF1">
    <property type="entry name" value="SPERMIDINE_PUTRESCINE TRANSPORT SYSTEM PERMEASE PROTEIN"/>
    <property type="match status" value="1"/>
</dbReference>
<evidence type="ECO:0000256" key="1">
    <source>
        <dbReference type="ARBA" id="ARBA00004651"/>
    </source>
</evidence>
<feature type="domain" description="ABC transmembrane type-1" evidence="8">
    <location>
        <begin position="82"/>
        <end position="294"/>
    </location>
</feature>
<evidence type="ECO:0000313" key="9">
    <source>
        <dbReference type="EMBL" id="TSI14554.1"/>
    </source>
</evidence>
<dbReference type="Gene3D" id="1.10.3720.10">
    <property type="entry name" value="MetI-like"/>
    <property type="match status" value="1"/>
</dbReference>
<name>A0A556CAT1_BREAU</name>
<organism evidence="9 10">
    <name type="scientific">Brevibacterium aurantiacum</name>
    <dbReference type="NCBI Taxonomy" id="273384"/>
    <lineage>
        <taxon>Bacteria</taxon>
        <taxon>Bacillati</taxon>
        <taxon>Actinomycetota</taxon>
        <taxon>Actinomycetes</taxon>
        <taxon>Micrococcales</taxon>
        <taxon>Brevibacteriaceae</taxon>
        <taxon>Brevibacterium</taxon>
    </lineage>
</organism>
<keyword evidence="6 7" id="KW-0472">Membrane</keyword>
<dbReference type="PANTHER" id="PTHR43005">
    <property type="entry name" value="BLR7065 PROTEIN"/>
    <property type="match status" value="1"/>
</dbReference>
<dbReference type="RefSeq" id="WP_143923262.1">
    <property type="nucleotide sequence ID" value="NZ_VLTK01000008.1"/>
</dbReference>
<dbReference type="GO" id="GO:0055085">
    <property type="term" value="P:transmembrane transport"/>
    <property type="evidence" value="ECO:0007669"/>
    <property type="project" value="InterPro"/>
</dbReference>
<evidence type="ECO:0000256" key="6">
    <source>
        <dbReference type="ARBA" id="ARBA00023136"/>
    </source>
</evidence>
<feature type="transmembrane region" description="Helical" evidence="7">
    <location>
        <begin position="21"/>
        <end position="43"/>
    </location>
</feature>
<evidence type="ECO:0000256" key="7">
    <source>
        <dbReference type="RuleBase" id="RU363032"/>
    </source>
</evidence>
<protein>
    <submittedName>
        <fullName evidence="9">Sugar ABC transporter permease</fullName>
    </submittedName>
</protein>
<feature type="transmembrane region" description="Helical" evidence="7">
    <location>
        <begin position="82"/>
        <end position="107"/>
    </location>
</feature>
<comment type="subcellular location">
    <subcellularLocation>
        <location evidence="1 7">Cell membrane</location>
        <topology evidence="1 7">Multi-pass membrane protein</topology>
    </subcellularLocation>
</comment>
<feature type="transmembrane region" description="Helical" evidence="7">
    <location>
        <begin position="167"/>
        <end position="192"/>
    </location>
</feature>
<accession>A0A556CAT1</accession>
<feature type="transmembrane region" description="Helical" evidence="7">
    <location>
        <begin position="119"/>
        <end position="139"/>
    </location>
</feature>
<dbReference type="Proteomes" id="UP000316406">
    <property type="component" value="Unassembled WGS sequence"/>
</dbReference>
<keyword evidence="3" id="KW-1003">Cell membrane</keyword>
<keyword evidence="10" id="KW-1185">Reference proteome</keyword>
<dbReference type="InterPro" id="IPR000515">
    <property type="entry name" value="MetI-like"/>
</dbReference>
<gene>
    <name evidence="9" type="ORF">FO013_14400</name>
</gene>